<feature type="region of interest" description="Disordered" evidence="1">
    <location>
        <begin position="2015"/>
        <end position="2045"/>
    </location>
</feature>
<dbReference type="GO" id="GO:0000463">
    <property type="term" value="P:maturation of LSU-rRNA from tricistronic rRNA transcript (SSU-rRNA, 5.8S rRNA, LSU-rRNA)"/>
    <property type="evidence" value="ECO:0007669"/>
    <property type="project" value="TreeGrafter"/>
</dbReference>
<dbReference type="KEGG" id="pki:111851338"/>
<accession>A0A3B3RHR2</accession>
<proteinExistence type="predicted"/>
<dbReference type="SUPFAM" id="SSF48371">
    <property type="entry name" value="ARM repeat"/>
    <property type="match status" value="2"/>
</dbReference>
<dbReference type="InterPro" id="IPR039844">
    <property type="entry name" value="URB1"/>
</dbReference>
<dbReference type="Pfam" id="PF11707">
    <property type="entry name" value="Npa1"/>
    <property type="match status" value="1"/>
</dbReference>
<dbReference type="Proteomes" id="UP000261540">
    <property type="component" value="Unplaced"/>
</dbReference>
<evidence type="ECO:0000259" key="3">
    <source>
        <dbReference type="Pfam" id="PF16201"/>
    </source>
</evidence>
<organism evidence="5 6">
    <name type="scientific">Paramormyrops kingsleyae</name>
    <dbReference type="NCBI Taxonomy" id="1676925"/>
    <lineage>
        <taxon>Eukaryota</taxon>
        <taxon>Metazoa</taxon>
        <taxon>Chordata</taxon>
        <taxon>Craniata</taxon>
        <taxon>Vertebrata</taxon>
        <taxon>Euteleostomi</taxon>
        <taxon>Actinopterygii</taxon>
        <taxon>Neopterygii</taxon>
        <taxon>Teleostei</taxon>
        <taxon>Osteoglossocephala</taxon>
        <taxon>Osteoglossomorpha</taxon>
        <taxon>Osteoglossiformes</taxon>
        <taxon>Mormyridae</taxon>
        <taxon>Paramormyrops</taxon>
    </lineage>
</organism>
<evidence type="ECO:0000259" key="2">
    <source>
        <dbReference type="Pfam" id="PF11707"/>
    </source>
</evidence>
<dbReference type="GO" id="GO:0005730">
    <property type="term" value="C:nucleolus"/>
    <property type="evidence" value="ECO:0007669"/>
    <property type="project" value="TreeGrafter"/>
</dbReference>
<protein>
    <submittedName>
        <fullName evidence="5">URB1 ribosome biogenesis homolog</fullName>
    </submittedName>
</protein>
<evidence type="ECO:0000313" key="6">
    <source>
        <dbReference type="Proteomes" id="UP000261540"/>
    </source>
</evidence>
<dbReference type="PANTHER" id="PTHR13500">
    <property type="entry name" value="NUCLEOLAR PRERIBOSOMAL-ASSOCIATED PROTEIN 1"/>
    <property type="match status" value="1"/>
</dbReference>
<dbReference type="Ensembl" id="ENSPKIT00000042487.1">
    <property type="protein sequence ID" value="ENSPKIP00000017964.1"/>
    <property type="gene ID" value="ENSPKIG00000003683.1"/>
</dbReference>
<sequence length="2260" mass="250006">MSVDRLVPHSPESPLNTNVMEKKRAKKDSGESETQQKKMKMMTLDENDTEFNGTVFKSMLKDPTKALKGLGKFVSVATKLPIADLYDVVEGYIKISMECAEIFSLLEGEKHHERELLLIFQSLEVILLRTASDLSHFSVVGITVVKKMVTNHMKLLQSSLNSENHRFVRQCLGLLSSMVSQGSDMAREVFSHFHFNKSLSKLTRRRDKKGQPDVRMAYIQFALSFLVSGDGSTIGHVLEMQDFLTDILSTGLKEDRISIINLILSTLQTRVIWNKAISKTQKVRFFTPAILAQIASLYKWDGIADVRLEDSKVGENPKQDGKMVVRELVHKFLIDLCCSRKHGISFYDPSFGTAGRAGNVVLLQFLVGLKQATEDELVRDLVVSILRDNPDVLSRYFKETQYSYTPRLRSTWQENVTLLKKIYEAQPEVSQAFRTREFVPLPRLLAMVTVTSLPPVCNKAFFTQALNMSNTVVKHTALSLVSFILRRAQKNIEHCLDRAVWQRSELYTAAVMEDFVQQYREALSKVLPDVNSIISNWQSLAKKEKCEGVLKSGSQDKSKEEPALEPLGHGFDDPEATVLKALILRVLCLYQKVAPFLISQSSFDFSKLLKGIMSEKEVKVPPVLQHQILQLALDLPANKFSWFQVQDVPDAGKAAGEKSVFYLLLKMFVDSSIGALKDSTRLLILKVLRDSGMFEYTWRELELWLVHLDRLPRPQQEAVVRFLETVLVRLTSSPYSYTDKAASVVQDAASLQASLGAQEGDAASIPISHIDDALDMMDVMLEGAEGEVDQLGPSLTDDLILQTFPFSALVPAALETRNSLPPASAEERGVLFVYLAAVLSDVLHSQRDPLPLCLALQQYDKLLSGSPHPALLAFHSYYTRWLPPQAKENLFKSTTVSRPNESGFDGTFAEVMKKAFCDGPDAWLRSSFADSLKEALLGLGVAEFPVAAKQVLLYLKTSVETFGRTSKDAVLGCLLKVLGALVERLQAVEDTADTEAIDSVGESDLFLETDEAARERVDKDQVLLCVLQSILQHPTLQSWFLALELGSLPAHNLDPVRVKLVCRQLTEGVLALLVRCGPTLRDLGSLELMAGYLEAVRGALLRELSRKARKTVLQASWPLKGLLALHGYMEAAGLKEVLSSLMLLPPERLLASKSEGAELSVYGQAAVSILSEGAGDCAPLLSQAHLRALAFLLASSPRGSIADLLLGALCREPQAAALLPGDLLLHCLDWGDPAGLAIGMAMLRSCAAHRLRFELWCLEPANLERLSGAMESFLPLLNTYLTAASSDDPARPKGVHTAVLRSLKAALLPGLVESVLSDTACDSLPACTEALSSLVRQTTKETELADLIHRLPGVLERAAGCERWQLVSSISDMLAGSPEQVASWRKTLLSSALQWLSARFRSAKEREQDGEEAAMLLRVQELLTSAEQLILPDWNSFIKAGLKHRYSSSAFLETLSNLLGRVYEADHVPADLLALPTLHMMITSHSLFLPSMLDEQHASGGGSSVKELLVSLLLTLVQKCPSVCHSSHFVVLLGAYGATLSTTDQRILLLLRQYEKNGVSLAQSQCLLWGPAAVEHHKACKSLGPSLWQQPSGEGLLALLEPDRMLSTVAHFPQNRRIIPSEAKELIYREEGAGDLGRVYDPGFLLPLFSMLLKPESVVNCHKFVSSHALGVTVAALSSYDAKLRAAAYQVLGSFYHHLEAGRFAGKRQLLYLMDTVRNGIRQENLRVPFLLTTYVAKVAQQMLKPEEHMYMVINKFLLAHQDLDLKRVPAFFRFFYSFDLEHKAEREWLIGVMREGMKDRHCYEVCEQQGIFQVLLGFCASPLCDGATQVLILDVLQQTAHVTKAAYELINIHGLLTWILQLIETRCLDGQLLCIAIDLVHRLWFTNLGKKENRVPGGGQPAKCLPLPLIGEFLCVLMALVRHLHGTVKTPQLFRFLEALASILRHRERALGVCRAAGWATACEQPLPCTAALALLHCWASLSRDAPLRSDLQGVLERCKVKELLGIARERGRSKGHLQRGRPRVEKAAEEEEGGGAGVEQERASLSDCDPLLRDVFVHMSMCTPEDGDPDAAVLAADAARLLLRWMLRSLVAGSADPEAVSRFLCWVQASVLRRESSVAAVLAEEAVRRDFLRLYHRACEPPPTSQDPARLETLRLFTDVMLRLLQVRGVPEGDLHRTVLSACLSTAEDDASRSEAGLLLLSLYVRELWAGADPPGLFLCHVQLVAGLPQQGLRRRSVTQAPVTALCRQISSAAAPGP</sequence>
<reference evidence="5" key="2">
    <citation type="submission" date="2025-09" db="UniProtKB">
        <authorList>
            <consortium name="Ensembl"/>
        </authorList>
    </citation>
    <scope>IDENTIFICATION</scope>
</reference>
<feature type="domain" description="URB1 N-terminal" evidence="2">
    <location>
        <begin position="99"/>
        <end position="414"/>
    </location>
</feature>
<dbReference type="Pfam" id="PF16201">
    <property type="entry name" value="NopRA1"/>
    <property type="match status" value="1"/>
</dbReference>
<dbReference type="GO" id="GO:0000466">
    <property type="term" value="P:maturation of 5.8S rRNA from tricistronic rRNA transcript (SSU-rRNA, 5.8S rRNA, LSU-rRNA)"/>
    <property type="evidence" value="ECO:0007669"/>
    <property type="project" value="TreeGrafter"/>
</dbReference>
<evidence type="ECO:0000259" key="4">
    <source>
        <dbReference type="Pfam" id="PF26140"/>
    </source>
</evidence>
<dbReference type="CTD" id="9875"/>
<dbReference type="InterPro" id="IPR059018">
    <property type="entry name" value="HEAT_URB1"/>
</dbReference>
<reference evidence="5" key="1">
    <citation type="submission" date="2025-08" db="UniProtKB">
        <authorList>
            <consortium name="Ensembl"/>
        </authorList>
    </citation>
    <scope>IDENTIFICATION</scope>
</reference>
<feature type="domain" description="URB1 C-terminal" evidence="3">
    <location>
        <begin position="1670"/>
        <end position="1859"/>
    </location>
</feature>
<evidence type="ECO:0000256" key="1">
    <source>
        <dbReference type="SAM" id="MobiDB-lite"/>
    </source>
</evidence>
<dbReference type="PANTHER" id="PTHR13500:SF0">
    <property type="entry name" value="NUCLEOLAR PRE-RIBOSOMAL-ASSOCIATED PROTEIN 1"/>
    <property type="match status" value="1"/>
</dbReference>
<feature type="region of interest" description="Disordered" evidence="1">
    <location>
        <begin position="1"/>
        <end position="37"/>
    </location>
</feature>
<feature type="domain" description="URB1 central HEAT repeat" evidence="4">
    <location>
        <begin position="642"/>
        <end position="750"/>
    </location>
</feature>
<dbReference type="OrthoDB" id="72892at2759"/>
<keyword evidence="6" id="KW-1185">Reference proteome</keyword>
<dbReference type="InterPro" id="IPR032436">
    <property type="entry name" value="URB1_C"/>
</dbReference>
<dbReference type="InterPro" id="IPR016024">
    <property type="entry name" value="ARM-type_fold"/>
</dbReference>
<dbReference type="InterPro" id="IPR021714">
    <property type="entry name" value="URB1_N"/>
</dbReference>
<dbReference type="Pfam" id="PF26140">
    <property type="entry name" value="HEAT_URB1"/>
    <property type="match status" value="1"/>
</dbReference>
<dbReference type="STRING" id="1676925.ENSPKIP00000017964"/>
<feature type="compositionally biased region" description="Basic and acidic residues" evidence="1">
    <location>
        <begin position="27"/>
        <end position="36"/>
    </location>
</feature>
<name>A0A3B3RHR2_9TELE</name>
<evidence type="ECO:0000313" key="5">
    <source>
        <dbReference type="Ensembl" id="ENSPKIP00000017964.1"/>
    </source>
</evidence>
<dbReference type="GeneTree" id="ENSGT00390000014210"/>